<gene>
    <name evidence="2" type="ORF">V5N11_002586</name>
</gene>
<dbReference type="Proteomes" id="UP001558713">
    <property type="component" value="Unassembled WGS sequence"/>
</dbReference>
<protein>
    <recommendedName>
        <fullName evidence="1">Reverse transcriptase zinc-binding domain-containing protein</fullName>
    </recommendedName>
</protein>
<dbReference type="Pfam" id="PF13966">
    <property type="entry name" value="zf-RVT"/>
    <property type="match status" value="1"/>
</dbReference>
<accession>A0ABD1B4M9</accession>
<name>A0ABD1B4M9_CARAN</name>
<dbReference type="PANTHER" id="PTHR33116:SF84">
    <property type="entry name" value="RNA-DIRECTED DNA POLYMERASE"/>
    <property type="match status" value="1"/>
</dbReference>
<keyword evidence="3" id="KW-1185">Reference proteome</keyword>
<reference evidence="2 3" key="1">
    <citation type="submission" date="2024-04" db="EMBL/GenBank/DDBJ databases">
        <title>Genome assembly C_amara_ONT_v2.</title>
        <authorList>
            <person name="Yant L."/>
            <person name="Moore C."/>
            <person name="Slenker M."/>
        </authorList>
    </citation>
    <scope>NUCLEOTIDE SEQUENCE [LARGE SCALE GENOMIC DNA]</scope>
    <source>
        <tissue evidence="2">Leaf</tissue>
    </source>
</reference>
<evidence type="ECO:0000313" key="3">
    <source>
        <dbReference type="Proteomes" id="UP001558713"/>
    </source>
</evidence>
<evidence type="ECO:0000259" key="1">
    <source>
        <dbReference type="Pfam" id="PF13966"/>
    </source>
</evidence>
<dbReference type="AlphaFoldDB" id="A0ABD1B4M9"/>
<sequence>MQILDRPMDSLWPFNLLPGRSRTSSSWNQWLCYPLLTLASGRMASFNLARSPQMEELRYFMSNISLSSTPDSLEWRPDGNPSTNFVSSMIYELIGHHQPPVDRHRIIWIKRGIPKHNYLAYLINLNRCPTKDRLIAWHLEVDPMCPLCDREPESRNHLFFECRFSTQIWSQLATKLRLPQTLPTWDRVLRSLLALSGDKHLKYLTLLAWQSTLYEIWSERNTRLHRNSYGTADNLLKRIDSTIRDRISAFRYRNNLTASSRLQLGSR</sequence>
<dbReference type="PANTHER" id="PTHR33116">
    <property type="entry name" value="REVERSE TRANSCRIPTASE ZINC-BINDING DOMAIN-CONTAINING PROTEIN-RELATED-RELATED"/>
    <property type="match status" value="1"/>
</dbReference>
<comment type="caution">
    <text evidence="2">The sequence shown here is derived from an EMBL/GenBank/DDBJ whole genome shotgun (WGS) entry which is preliminary data.</text>
</comment>
<dbReference type="EMBL" id="JBANAX010000342">
    <property type="protein sequence ID" value="KAL1213428.1"/>
    <property type="molecule type" value="Genomic_DNA"/>
</dbReference>
<proteinExistence type="predicted"/>
<organism evidence="2 3">
    <name type="scientific">Cardamine amara subsp. amara</name>
    <dbReference type="NCBI Taxonomy" id="228776"/>
    <lineage>
        <taxon>Eukaryota</taxon>
        <taxon>Viridiplantae</taxon>
        <taxon>Streptophyta</taxon>
        <taxon>Embryophyta</taxon>
        <taxon>Tracheophyta</taxon>
        <taxon>Spermatophyta</taxon>
        <taxon>Magnoliopsida</taxon>
        <taxon>eudicotyledons</taxon>
        <taxon>Gunneridae</taxon>
        <taxon>Pentapetalae</taxon>
        <taxon>rosids</taxon>
        <taxon>malvids</taxon>
        <taxon>Brassicales</taxon>
        <taxon>Brassicaceae</taxon>
        <taxon>Cardamineae</taxon>
        <taxon>Cardamine</taxon>
    </lineage>
</organism>
<evidence type="ECO:0000313" key="2">
    <source>
        <dbReference type="EMBL" id="KAL1213428.1"/>
    </source>
</evidence>
<feature type="domain" description="Reverse transcriptase zinc-binding" evidence="1">
    <location>
        <begin position="85"/>
        <end position="169"/>
    </location>
</feature>
<dbReference type="InterPro" id="IPR026960">
    <property type="entry name" value="RVT-Znf"/>
</dbReference>